<dbReference type="EMBL" id="RBNI01002019">
    <property type="protein sequence ID" value="RUP49739.1"/>
    <property type="molecule type" value="Genomic_DNA"/>
</dbReference>
<protein>
    <submittedName>
        <fullName evidence="1">Uncharacterized protein</fullName>
    </submittedName>
</protein>
<dbReference type="Proteomes" id="UP000268093">
    <property type="component" value="Unassembled WGS sequence"/>
</dbReference>
<gene>
    <name evidence="1" type="ORF">BC936DRAFT_141651</name>
</gene>
<organism evidence="1 2">
    <name type="scientific">Jimgerdemannia flammicorona</name>
    <dbReference type="NCBI Taxonomy" id="994334"/>
    <lineage>
        <taxon>Eukaryota</taxon>
        <taxon>Fungi</taxon>
        <taxon>Fungi incertae sedis</taxon>
        <taxon>Mucoromycota</taxon>
        <taxon>Mucoromycotina</taxon>
        <taxon>Endogonomycetes</taxon>
        <taxon>Endogonales</taxon>
        <taxon>Endogonaceae</taxon>
        <taxon>Jimgerdemannia</taxon>
    </lineage>
</organism>
<evidence type="ECO:0000313" key="2">
    <source>
        <dbReference type="Proteomes" id="UP000268093"/>
    </source>
</evidence>
<accession>A0A433DG01</accession>
<name>A0A433DG01_9FUNG</name>
<reference evidence="1 2" key="1">
    <citation type="journal article" date="2018" name="New Phytol.">
        <title>Phylogenomics of Endogonaceae and evolution of mycorrhizas within Mucoromycota.</title>
        <authorList>
            <person name="Chang Y."/>
            <person name="Desiro A."/>
            <person name="Na H."/>
            <person name="Sandor L."/>
            <person name="Lipzen A."/>
            <person name="Clum A."/>
            <person name="Barry K."/>
            <person name="Grigoriev I.V."/>
            <person name="Martin F.M."/>
            <person name="Stajich J.E."/>
            <person name="Smith M.E."/>
            <person name="Bonito G."/>
            <person name="Spatafora J.W."/>
        </authorList>
    </citation>
    <scope>NUCLEOTIDE SEQUENCE [LARGE SCALE GENOMIC DNA]</scope>
    <source>
        <strain evidence="1 2">GMNB39</strain>
    </source>
</reference>
<comment type="caution">
    <text evidence="1">The sequence shown here is derived from an EMBL/GenBank/DDBJ whole genome shotgun (WGS) entry which is preliminary data.</text>
</comment>
<evidence type="ECO:0000313" key="1">
    <source>
        <dbReference type="EMBL" id="RUP49739.1"/>
    </source>
</evidence>
<sequence length="225" mass="26026">MPKPQCNSTMRKRNIGWMTNSCNPTLLEFFCFAFSTHRVRAFEKYQSTLQIALERSKDQAVTEKLQKIQKDLNWEQWMQEKTALSIRHSVRQTNLDLHEEIIKELDVQITKRKPSDTIQQNKSGDDMGEEDVDEVNEDGMIRGPYILTSGTDVTSVLKSYMKDLPDGLTYWGILDLTGDSITSKVLFIKEDWAEMVQSFRQEVKLSETLISDNVSCLFDKIDKTI</sequence>
<dbReference type="OrthoDB" id="2437070at2759"/>
<dbReference type="AlphaFoldDB" id="A0A433DG01"/>
<proteinExistence type="predicted"/>
<keyword evidence="2" id="KW-1185">Reference proteome</keyword>